<comment type="caution">
    <text evidence="10">The sequence shown here is derived from an EMBL/GenBank/DDBJ whole genome shotgun (WGS) entry which is preliminary data.</text>
</comment>
<dbReference type="EC" id="1.5.1.3" evidence="3 7"/>
<dbReference type="InterPro" id="IPR024072">
    <property type="entry name" value="DHFR-like_dom_sf"/>
</dbReference>
<dbReference type="SUPFAM" id="SSF53597">
    <property type="entry name" value="Dihydrofolate reductase-like"/>
    <property type="match status" value="1"/>
</dbReference>
<dbReference type="PROSITE" id="PS51330">
    <property type="entry name" value="DHFR_2"/>
    <property type="match status" value="1"/>
</dbReference>
<dbReference type="GO" id="GO:0046452">
    <property type="term" value="P:dihydrofolate metabolic process"/>
    <property type="evidence" value="ECO:0007669"/>
    <property type="project" value="TreeGrafter"/>
</dbReference>
<feature type="domain" description="DHFR" evidence="9">
    <location>
        <begin position="1"/>
        <end position="161"/>
    </location>
</feature>
<keyword evidence="6 7" id="KW-0560">Oxidoreductase</keyword>
<evidence type="ECO:0000256" key="5">
    <source>
        <dbReference type="ARBA" id="ARBA00022857"/>
    </source>
</evidence>
<dbReference type="InterPro" id="IPR001796">
    <property type="entry name" value="DHFR_dom"/>
</dbReference>
<dbReference type="GO" id="GO:0050661">
    <property type="term" value="F:NADP binding"/>
    <property type="evidence" value="ECO:0007669"/>
    <property type="project" value="InterPro"/>
</dbReference>
<dbReference type="UniPathway" id="UPA00077">
    <property type="reaction ID" value="UER00158"/>
</dbReference>
<dbReference type="EMBL" id="PKHE01000008">
    <property type="protein sequence ID" value="PKY89126.1"/>
    <property type="molecule type" value="Genomic_DNA"/>
</dbReference>
<reference evidence="10 11" key="1">
    <citation type="submission" date="2017-12" db="EMBL/GenBank/DDBJ databases">
        <title>Phylogenetic diversity of female urinary microbiome.</title>
        <authorList>
            <person name="Thomas-White K."/>
            <person name="Wolfe A.J."/>
        </authorList>
    </citation>
    <scope>NUCLEOTIDE SEQUENCE [LARGE SCALE GENOMIC DNA]</scope>
    <source>
        <strain evidence="10 11">UMB0898</strain>
    </source>
</reference>
<dbReference type="Gene3D" id="3.40.430.10">
    <property type="entry name" value="Dihydrofolate Reductase, subunit A"/>
    <property type="match status" value="1"/>
</dbReference>
<evidence type="ECO:0000256" key="1">
    <source>
        <dbReference type="ARBA" id="ARBA00004903"/>
    </source>
</evidence>
<dbReference type="GO" id="GO:0046654">
    <property type="term" value="P:tetrahydrofolate biosynthetic process"/>
    <property type="evidence" value="ECO:0007669"/>
    <property type="project" value="UniProtKB-UniPathway"/>
</dbReference>
<gene>
    <name evidence="10" type="ORF">CYJ57_04085</name>
</gene>
<evidence type="ECO:0000259" key="9">
    <source>
        <dbReference type="PROSITE" id="PS51330"/>
    </source>
</evidence>
<dbReference type="PIRSF" id="PIRSF000194">
    <property type="entry name" value="DHFR"/>
    <property type="match status" value="1"/>
</dbReference>
<dbReference type="GO" id="GO:0006730">
    <property type="term" value="P:one-carbon metabolic process"/>
    <property type="evidence" value="ECO:0007669"/>
    <property type="project" value="UniProtKB-KW"/>
</dbReference>
<evidence type="ECO:0000256" key="4">
    <source>
        <dbReference type="ARBA" id="ARBA00022563"/>
    </source>
</evidence>
<dbReference type="CDD" id="cd00209">
    <property type="entry name" value="DHFR"/>
    <property type="match status" value="1"/>
</dbReference>
<evidence type="ECO:0000256" key="6">
    <source>
        <dbReference type="ARBA" id="ARBA00023002"/>
    </source>
</evidence>
<dbReference type="Pfam" id="PF00186">
    <property type="entry name" value="DHFR_1"/>
    <property type="match status" value="1"/>
</dbReference>
<dbReference type="GO" id="GO:0004146">
    <property type="term" value="F:dihydrofolate reductase activity"/>
    <property type="evidence" value="ECO:0007669"/>
    <property type="project" value="UniProtKB-EC"/>
</dbReference>
<organism evidence="10 11">
    <name type="scientific">Falseniella ignava</name>
    <dbReference type="NCBI Taxonomy" id="137730"/>
    <lineage>
        <taxon>Bacteria</taxon>
        <taxon>Bacillati</taxon>
        <taxon>Bacillota</taxon>
        <taxon>Bacilli</taxon>
        <taxon>Lactobacillales</taxon>
        <taxon>Aerococcaceae</taxon>
        <taxon>Falseniella</taxon>
    </lineage>
</organism>
<dbReference type="InterPro" id="IPR012259">
    <property type="entry name" value="DHFR"/>
</dbReference>
<dbReference type="Proteomes" id="UP000234384">
    <property type="component" value="Unassembled WGS sequence"/>
</dbReference>
<keyword evidence="4 7" id="KW-0554">One-carbon metabolism</keyword>
<evidence type="ECO:0000256" key="3">
    <source>
        <dbReference type="ARBA" id="ARBA00012856"/>
    </source>
</evidence>
<dbReference type="PANTHER" id="PTHR48069:SF3">
    <property type="entry name" value="DIHYDROFOLATE REDUCTASE"/>
    <property type="match status" value="1"/>
</dbReference>
<proteinExistence type="inferred from homology"/>
<dbReference type="PANTHER" id="PTHR48069">
    <property type="entry name" value="DIHYDROFOLATE REDUCTASE"/>
    <property type="match status" value="1"/>
</dbReference>
<keyword evidence="5 7" id="KW-0521">NADP</keyword>
<dbReference type="GO" id="GO:0005829">
    <property type="term" value="C:cytosol"/>
    <property type="evidence" value="ECO:0007669"/>
    <property type="project" value="TreeGrafter"/>
</dbReference>
<comment type="function">
    <text evidence="7">Key enzyme in folate metabolism. Catalyzes an essential reaction for de novo glycine and purine synthesis, and for DNA precursor synthesis.</text>
</comment>
<dbReference type="InterPro" id="IPR017925">
    <property type="entry name" value="DHFR_CS"/>
</dbReference>
<evidence type="ECO:0000256" key="8">
    <source>
        <dbReference type="RuleBase" id="RU004474"/>
    </source>
</evidence>
<dbReference type="PROSITE" id="PS00075">
    <property type="entry name" value="DHFR_1"/>
    <property type="match status" value="1"/>
</dbReference>
<dbReference type="OrthoDB" id="9804315at2"/>
<accession>A0A2I1K0D3</accession>
<comment type="similarity">
    <text evidence="2 7 8">Belongs to the dihydrofolate reductase family.</text>
</comment>
<comment type="catalytic activity">
    <reaction evidence="7">
        <text>(6S)-5,6,7,8-tetrahydrofolate + NADP(+) = 7,8-dihydrofolate + NADPH + H(+)</text>
        <dbReference type="Rhea" id="RHEA:15009"/>
        <dbReference type="ChEBI" id="CHEBI:15378"/>
        <dbReference type="ChEBI" id="CHEBI:57451"/>
        <dbReference type="ChEBI" id="CHEBI:57453"/>
        <dbReference type="ChEBI" id="CHEBI:57783"/>
        <dbReference type="ChEBI" id="CHEBI:58349"/>
        <dbReference type="EC" id="1.5.1.3"/>
    </reaction>
</comment>
<evidence type="ECO:0000256" key="2">
    <source>
        <dbReference type="ARBA" id="ARBA00009539"/>
    </source>
</evidence>
<protein>
    <recommendedName>
        <fullName evidence="3 7">Dihydrofolate reductase</fullName>
        <ecNumber evidence="3 7">1.5.1.3</ecNumber>
    </recommendedName>
</protein>
<sequence>MIRFVYAQDENGGIGYQNELPWHLPNDLKFFKETTMGHTLLMGRKTFESMNRRLLPGRKTVVLTTNPNYCQDIEDLTVVTSKEEALALAEETDLMIVGGAGVFLSFFDEVDEITRTVIHASFKHDVSMPQIDATQFELVKQQHVEADAENPYPHTFEWWRRK</sequence>
<dbReference type="GO" id="GO:0046655">
    <property type="term" value="P:folic acid metabolic process"/>
    <property type="evidence" value="ECO:0007669"/>
    <property type="project" value="TreeGrafter"/>
</dbReference>
<name>A0A2I1K0D3_9LACT</name>
<dbReference type="AlphaFoldDB" id="A0A2I1K0D3"/>
<dbReference type="PRINTS" id="PR00070">
    <property type="entry name" value="DHFR"/>
</dbReference>
<evidence type="ECO:0000313" key="11">
    <source>
        <dbReference type="Proteomes" id="UP000234384"/>
    </source>
</evidence>
<comment type="pathway">
    <text evidence="1 7">Cofactor biosynthesis; tetrahydrofolate biosynthesis; 5,6,7,8-tetrahydrofolate from 7,8-dihydrofolate: step 1/1.</text>
</comment>
<evidence type="ECO:0000256" key="7">
    <source>
        <dbReference type="PIRNR" id="PIRNR000194"/>
    </source>
</evidence>
<evidence type="ECO:0000313" key="10">
    <source>
        <dbReference type="EMBL" id="PKY89126.1"/>
    </source>
</evidence>
<dbReference type="RefSeq" id="WP_101954182.1">
    <property type="nucleotide sequence ID" value="NZ_PKHE01000008.1"/>
</dbReference>